<dbReference type="InterPro" id="IPR019774">
    <property type="entry name" value="Aromatic-AA_hydroxylase_C"/>
</dbReference>
<dbReference type="PRINTS" id="PR00372">
    <property type="entry name" value="FYWHYDRXLASE"/>
</dbReference>
<dbReference type="InterPro" id="IPR001273">
    <property type="entry name" value="ArAA_hydroxylase"/>
</dbReference>
<evidence type="ECO:0000313" key="15">
    <source>
        <dbReference type="EMBL" id="EHA98197.1"/>
    </source>
</evidence>
<dbReference type="STRING" id="10181.G5AMD7"/>
<evidence type="ECO:0000256" key="4">
    <source>
        <dbReference type="ARBA" id="ARBA00011995"/>
    </source>
</evidence>
<evidence type="ECO:0000256" key="5">
    <source>
        <dbReference type="ARBA" id="ARBA00022723"/>
    </source>
</evidence>
<dbReference type="FunFam" id="1.10.800.10:FF:000004">
    <property type="entry name" value="Tyrosine 3-monooxygenase"/>
    <property type="match status" value="1"/>
</dbReference>
<evidence type="ECO:0000256" key="1">
    <source>
        <dbReference type="ARBA" id="ARBA00001954"/>
    </source>
</evidence>
<evidence type="ECO:0000256" key="6">
    <source>
        <dbReference type="ARBA" id="ARBA00023002"/>
    </source>
</evidence>
<evidence type="ECO:0000256" key="7">
    <source>
        <dbReference type="ARBA" id="ARBA00023004"/>
    </source>
</evidence>
<dbReference type="Gene3D" id="1.10.800.10">
    <property type="entry name" value="Aromatic amino acid hydroxylase"/>
    <property type="match status" value="1"/>
</dbReference>
<dbReference type="GO" id="GO:0005506">
    <property type="term" value="F:iron ion binding"/>
    <property type="evidence" value="ECO:0007669"/>
    <property type="project" value="InterPro"/>
</dbReference>
<dbReference type="InterPro" id="IPR041912">
    <property type="entry name" value="Euk_PheOH_cat"/>
</dbReference>
<keyword evidence="7 11" id="KW-0408">Iron</keyword>
<dbReference type="PROSITE" id="PS00367">
    <property type="entry name" value="BH4_AAA_HYDROXYL_1"/>
    <property type="match status" value="1"/>
</dbReference>
<protein>
    <recommendedName>
        <fullName evidence="4">phenylalanine 4-monooxygenase</fullName>
        <ecNumber evidence="4">1.14.16.1</ecNumber>
    </recommendedName>
    <alternativeName>
        <fullName evidence="10">Phe-4-monooxygenase</fullName>
    </alternativeName>
</protein>
<evidence type="ECO:0000256" key="10">
    <source>
        <dbReference type="ARBA" id="ARBA00029922"/>
    </source>
</evidence>
<evidence type="ECO:0000256" key="3">
    <source>
        <dbReference type="ARBA" id="ARBA00009712"/>
    </source>
</evidence>
<dbReference type="Pfam" id="PF00351">
    <property type="entry name" value="Biopterin_H"/>
    <property type="match status" value="1"/>
</dbReference>
<feature type="binding site" evidence="11">
    <location>
        <position position="492"/>
    </location>
    <ligand>
        <name>Fe cation</name>
        <dbReference type="ChEBI" id="CHEBI:24875"/>
    </ligand>
</feature>
<dbReference type="UniPathway" id="UPA00139">
    <property type="reaction ID" value="UER00337"/>
</dbReference>
<dbReference type="InterPro" id="IPR036329">
    <property type="entry name" value="Aro-AA_hydroxylase_C_sf"/>
</dbReference>
<feature type="domain" description="ACT" evidence="14">
    <location>
        <begin position="36"/>
        <end position="114"/>
    </location>
</feature>
<evidence type="ECO:0000313" key="16">
    <source>
        <dbReference type="Proteomes" id="UP000006813"/>
    </source>
</evidence>
<dbReference type="GO" id="GO:0046189">
    <property type="term" value="P:phenol-containing compound biosynthetic process"/>
    <property type="evidence" value="ECO:0007669"/>
    <property type="project" value="UniProtKB-ARBA"/>
</dbReference>
<dbReference type="PANTHER" id="PTHR11473:SF24">
    <property type="entry name" value="PHENYLALANINE-4-HYDROXYLASE"/>
    <property type="match status" value="1"/>
</dbReference>
<dbReference type="EC" id="1.14.16.1" evidence="4"/>
<reference evidence="15 16" key="1">
    <citation type="journal article" date="2011" name="Nature">
        <title>Genome sequencing reveals insights into physiology and longevity of the naked mole rat.</title>
        <authorList>
            <person name="Kim E.B."/>
            <person name="Fang X."/>
            <person name="Fushan A.A."/>
            <person name="Huang Z."/>
            <person name="Lobanov A.V."/>
            <person name="Han L."/>
            <person name="Marino S.M."/>
            <person name="Sun X."/>
            <person name="Turanov A.A."/>
            <person name="Yang P."/>
            <person name="Yim S.H."/>
            <person name="Zhao X."/>
            <person name="Kasaikina M.V."/>
            <person name="Stoletzki N."/>
            <person name="Peng C."/>
            <person name="Polak P."/>
            <person name="Xiong Z."/>
            <person name="Kiezun A."/>
            <person name="Zhu Y."/>
            <person name="Chen Y."/>
            <person name="Kryukov G.V."/>
            <person name="Zhang Q."/>
            <person name="Peshkin L."/>
            <person name="Yang L."/>
            <person name="Bronson R.T."/>
            <person name="Buffenstein R."/>
            <person name="Wang B."/>
            <person name="Han C."/>
            <person name="Li Q."/>
            <person name="Chen L."/>
            <person name="Zhao W."/>
            <person name="Sunyaev S.R."/>
            <person name="Park T.J."/>
            <person name="Zhang G."/>
            <person name="Wang J."/>
            <person name="Gladyshev V.N."/>
        </authorList>
    </citation>
    <scope>NUCLEOTIDE SEQUENCE [LARGE SCALE GENOMIC DNA]</scope>
</reference>
<evidence type="ECO:0000256" key="9">
    <source>
        <dbReference type="ARBA" id="ARBA00023232"/>
    </source>
</evidence>
<dbReference type="CDD" id="cd03347">
    <property type="entry name" value="eu_PheOH"/>
    <property type="match status" value="1"/>
</dbReference>
<dbReference type="SUPFAM" id="SSF55021">
    <property type="entry name" value="ACT-like"/>
    <property type="match status" value="1"/>
</dbReference>
<dbReference type="CDD" id="cd04931">
    <property type="entry name" value="ACT_PAH"/>
    <property type="match status" value="1"/>
</dbReference>
<dbReference type="InterPro" id="IPR045865">
    <property type="entry name" value="ACT-like_dom_sf"/>
</dbReference>
<dbReference type="Gene3D" id="3.30.70.260">
    <property type="match status" value="1"/>
</dbReference>
<evidence type="ECO:0000256" key="12">
    <source>
        <dbReference type="SAM" id="MobiDB-lite"/>
    </source>
</evidence>
<feature type="binding site" evidence="11">
    <location>
        <position position="452"/>
    </location>
    <ligand>
        <name>Fe cation</name>
        <dbReference type="ChEBI" id="CHEBI:24875"/>
    </ligand>
</feature>
<dbReference type="InParanoid" id="G5AMD7"/>
<keyword evidence="6" id="KW-0560">Oxidoreductase</keyword>
<feature type="domain" description="Biopterin-dependent aromatic amino acid hydroxylase family profile" evidence="13">
    <location>
        <begin position="268"/>
        <end position="613"/>
    </location>
</feature>
<dbReference type="InterPro" id="IPR018301">
    <property type="entry name" value="ArAA_hydroxylase_Fe/CU_BS"/>
</dbReference>
<dbReference type="AlphaFoldDB" id="G5AMD7"/>
<keyword evidence="8" id="KW-0503">Monooxygenase</keyword>
<name>G5AMD7_HETGA</name>
<comment type="cofactor">
    <cofactor evidence="1 11">
        <name>Fe(2+)</name>
        <dbReference type="ChEBI" id="CHEBI:29033"/>
    </cofactor>
</comment>
<feature type="region of interest" description="Disordered" evidence="12">
    <location>
        <begin position="203"/>
        <end position="258"/>
    </location>
</feature>
<proteinExistence type="inferred from homology"/>
<dbReference type="GO" id="GO:0004505">
    <property type="term" value="F:phenylalanine 4-monooxygenase activity"/>
    <property type="evidence" value="ECO:0007669"/>
    <property type="project" value="UniProtKB-EC"/>
</dbReference>
<gene>
    <name evidence="15" type="ORF">GW7_17725</name>
</gene>
<dbReference type="Proteomes" id="UP000006813">
    <property type="component" value="Unassembled WGS sequence"/>
</dbReference>
<evidence type="ECO:0000259" key="13">
    <source>
        <dbReference type="PROSITE" id="PS51410"/>
    </source>
</evidence>
<dbReference type="PROSITE" id="PS51410">
    <property type="entry name" value="BH4_AAA_HYDROXYL_2"/>
    <property type="match status" value="1"/>
</dbReference>
<feature type="compositionally biased region" description="Low complexity" evidence="12">
    <location>
        <begin position="227"/>
        <end position="246"/>
    </location>
</feature>
<sequence length="613" mass="68651">MSAVVLENRGLDRKFSDFGQETRYIEDNSSQNSAISLIFSLKEEVGALAKVLRLFEENDINLTHIESRPSRLNKDEYEFFTHLDERSVPALSSIIQILRHDIGATVHELSRDKKKDTGLSRCGILNLLTFWPRGAMQYGGSHQLRTLEEADGAPSACVTSVSPVEGEQDVTALWTEKPVPGPIRCRVVRLCAPFEAVMRGVLAKGTGGDPSALGGLRDKASPASEEPLGARAPGPGPTPRRASAGPSVHPPGSSSTPKYRGCPKGLGFEGCCLPPFQNDVPWFPRTIQELDRFANQILSYGAELDADHPGFKDPVYRARRKYFADIAYNYCHGQPIPQVEYTEEEKETWGMVFRTLKSLYKTHACHEHNHIFPLLEKYCSFREDNIPQLEDVSQFLQTCTGFRLRPVAGLLSSRDFLGGLAFRVFHCTQYIRHRSKPMYTPEPDICHELLGHVPLFSDRSFAQFSQEIGLASLGAPDEYIEKLATIYWFTVEFGLCKQGDSIKAYGAGLLSSFGELQYCLSDKPKLLPLELEKMAVQPYTITEFQPLYYVAESFSDAKEKVRNFAATIPRPFSVHYDPYTQRIEVLDNTQQLKILADSINRSNGYHSACSLIT</sequence>
<dbReference type="GO" id="GO:0006559">
    <property type="term" value="P:L-phenylalanine catabolic process"/>
    <property type="evidence" value="ECO:0007669"/>
    <property type="project" value="UniProtKB-UniPathway"/>
</dbReference>
<comment type="pathway">
    <text evidence="2">Amino-acid degradation; L-phenylalanine degradation; acetoacetate and fumarate from L-phenylalanine: step 1/6.</text>
</comment>
<evidence type="ECO:0000256" key="2">
    <source>
        <dbReference type="ARBA" id="ARBA00005088"/>
    </source>
</evidence>
<accession>G5AMD7</accession>
<comment type="similarity">
    <text evidence="3">Belongs to the biopterin-dependent aromatic amino acid hydroxylase family.</text>
</comment>
<evidence type="ECO:0000259" key="14">
    <source>
        <dbReference type="PROSITE" id="PS51671"/>
    </source>
</evidence>
<dbReference type="FunCoup" id="G5AMD7">
    <property type="interactions" value="111"/>
</dbReference>
<organism evidence="15 16">
    <name type="scientific">Heterocephalus glaber</name>
    <name type="common">Naked mole rat</name>
    <dbReference type="NCBI Taxonomy" id="10181"/>
    <lineage>
        <taxon>Eukaryota</taxon>
        <taxon>Metazoa</taxon>
        <taxon>Chordata</taxon>
        <taxon>Craniata</taxon>
        <taxon>Vertebrata</taxon>
        <taxon>Euteleostomi</taxon>
        <taxon>Mammalia</taxon>
        <taxon>Eutheria</taxon>
        <taxon>Euarchontoglires</taxon>
        <taxon>Glires</taxon>
        <taxon>Rodentia</taxon>
        <taxon>Hystricomorpha</taxon>
        <taxon>Bathyergidae</taxon>
        <taxon>Heterocephalus</taxon>
    </lineage>
</organism>
<feature type="binding site" evidence="11">
    <location>
        <position position="447"/>
    </location>
    <ligand>
        <name>Fe cation</name>
        <dbReference type="ChEBI" id="CHEBI:24875"/>
    </ligand>
</feature>
<dbReference type="EMBL" id="JH165994">
    <property type="protein sequence ID" value="EHA98197.1"/>
    <property type="molecule type" value="Genomic_DNA"/>
</dbReference>
<dbReference type="PANTHER" id="PTHR11473">
    <property type="entry name" value="AROMATIC AMINO ACID HYDROXYLASE"/>
    <property type="match status" value="1"/>
</dbReference>
<dbReference type="InterPro" id="IPR036951">
    <property type="entry name" value="ArAA_hydroxylase_sf"/>
</dbReference>
<dbReference type="eggNOG" id="KOG3820">
    <property type="taxonomic scope" value="Eukaryota"/>
</dbReference>
<keyword evidence="9" id="KW-0585">Phenylalanine catabolism</keyword>
<evidence type="ECO:0000256" key="11">
    <source>
        <dbReference type="PIRSR" id="PIRSR601273-2"/>
    </source>
</evidence>
<dbReference type="SUPFAM" id="SSF56534">
    <property type="entry name" value="Aromatic aminoacid monoxygenases, catalytic and oligomerization domains"/>
    <property type="match status" value="1"/>
</dbReference>
<keyword evidence="5 11" id="KW-0479">Metal-binding</keyword>
<dbReference type="PROSITE" id="PS51671">
    <property type="entry name" value="ACT"/>
    <property type="match status" value="1"/>
</dbReference>
<evidence type="ECO:0000256" key="8">
    <source>
        <dbReference type="ARBA" id="ARBA00023033"/>
    </source>
</evidence>
<dbReference type="InterPro" id="IPR002912">
    <property type="entry name" value="ACT_dom"/>
</dbReference>
<dbReference type="Pfam" id="PF01842">
    <property type="entry name" value="ACT"/>
    <property type="match status" value="1"/>
</dbReference>